<dbReference type="Gene3D" id="3.40.50.300">
    <property type="entry name" value="P-loop containing nucleotide triphosphate hydrolases"/>
    <property type="match status" value="1"/>
</dbReference>
<dbReference type="Proteomes" id="UP000615593">
    <property type="component" value="Unassembled WGS sequence"/>
</dbReference>
<sequence>MSFEKNKSLDEALVHLNDKLFQLEQLEMERAERPPFPNLLLMGNPRSGSTLFTQWMATQESFAYPSNFLSRLYKAPYLGALIYDIVTKPEYQYRKEFEDINGSEIALSSSIGKTSGFKAPHEFWYFWRRFINFPQVPMGQDDFTQQFDFESANQELSLIQKAFGKPFLLKGKILNWYLASTSASLKDVIYLHLYRNPVATSRSLLNAREKWTGSKENWFSWKPREYEILKDLDKYHQVAGQVYFIDKEILAHRELLGDRYLGFSYEEYCSEPKRIFDLIVEKIKAFSPDFKPAVYNDSFEFKISNPVSDEDEHLKAAYQYFEDTYGKLNFN</sequence>
<dbReference type="SUPFAM" id="SSF52540">
    <property type="entry name" value="P-loop containing nucleoside triphosphate hydrolases"/>
    <property type="match status" value="1"/>
</dbReference>
<evidence type="ECO:0008006" key="3">
    <source>
        <dbReference type="Google" id="ProtNLM"/>
    </source>
</evidence>
<organism evidence="1 2">
    <name type="scientific">Mesonia mobilis</name>
    <dbReference type="NCBI Taxonomy" id="369791"/>
    <lineage>
        <taxon>Bacteria</taxon>
        <taxon>Pseudomonadati</taxon>
        <taxon>Bacteroidota</taxon>
        <taxon>Flavobacteriia</taxon>
        <taxon>Flavobacteriales</taxon>
        <taxon>Flavobacteriaceae</taxon>
        <taxon>Mesonia</taxon>
    </lineage>
</organism>
<evidence type="ECO:0000313" key="2">
    <source>
        <dbReference type="Proteomes" id="UP000615593"/>
    </source>
</evidence>
<keyword evidence="2" id="KW-1185">Reference proteome</keyword>
<proteinExistence type="predicted"/>
<name>A0ABQ3BQ77_9FLAO</name>
<dbReference type="InterPro" id="IPR027417">
    <property type="entry name" value="P-loop_NTPase"/>
</dbReference>
<dbReference type="GeneID" id="94369054"/>
<gene>
    <name evidence="1" type="ORF">GCM10008088_13880</name>
</gene>
<comment type="caution">
    <text evidence="1">The sequence shown here is derived from an EMBL/GenBank/DDBJ whole genome shotgun (WGS) entry which is preliminary data.</text>
</comment>
<reference evidence="2" key="1">
    <citation type="journal article" date="2019" name="Int. J. Syst. Evol. Microbiol.">
        <title>The Global Catalogue of Microorganisms (GCM) 10K type strain sequencing project: providing services to taxonomists for standard genome sequencing and annotation.</title>
        <authorList>
            <consortium name="The Broad Institute Genomics Platform"/>
            <consortium name="The Broad Institute Genome Sequencing Center for Infectious Disease"/>
            <person name="Wu L."/>
            <person name="Ma J."/>
        </authorList>
    </citation>
    <scope>NUCLEOTIDE SEQUENCE [LARGE SCALE GENOMIC DNA]</scope>
    <source>
        <strain evidence="2">KCTC 12708</strain>
    </source>
</reference>
<accession>A0ABQ3BQ77</accession>
<dbReference type="EMBL" id="BMWY01000003">
    <property type="protein sequence ID" value="GGZ53422.1"/>
    <property type="molecule type" value="Genomic_DNA"/>
</dbReference>
<evidence type="ECO:0000313" key="1">
    <source>
        <dbReference type="EMBL" id="GGZ53422.1"/>
    </source>
</evidence>
<protein>
    <recommendedName>
        <fullName evidence="3">Sulfotransferase family protein</fullName>
    </recommendedName>
</protein>
<dbReference type="RefSeq" id="WP_051191236.1">
    <property type="nucleotide sequence ID" value="NZ_BMWY01000003.1"/>
</dbReference>